<dbReference type="EMBL" id="JAAMPT010000209">
    <property type="protein sequence ID" value="NMH26155.1"/>
    <property type="molecule type" value="Genomic_DNA"/>
</dbReference>
<proteinExistence type="predicted"/>
<keyword evidence="1" id="KW-0812">Transmembrane</keyword>
<keyword evidence="1" id="KW-0472">Membrane</keyword>
<sequence length="128" mass="14722">MLILFLITQFLFIFYLNRLRLKGNSKLSINKIALFSSLLTYIITVASTSYLNLKYQSELDAFDLNKDGLFSGNEINEEQQKAMRKVISDTGRNFAPFTGILISMIYYIILLLTLSLINKMSKNYSINN</sequence>
<feature type="transmembrane region" description="Helical" evidence="1">
    <location>
        <begin position="94"/>
        <end position="117"/>
    </location>
</feature>
<evidence type="ECO:0000256" key="1">
    <source>
        <dbReference type="SAM" id="Phobius"/>
    </source>
</evidence>
<dbReference type="RefSeq" id="WP_169524850.1">
    <property type="nucleotide sequence ID" value="NZ_JAAMPT010000209.1"/>
</dbReference>
<organism evidence="2 3">
    <name type="scientific">Flavobacterium solisilvae</name>
    <dbReference type="NCBI Taxonomy" id="1852019"/>
    <lineage>
        <taxon>Bacteria</taxon>
        <taxon>Pseudomonadati</taxon>
        <taxon>Bacteroidota</taxon>
        <taxon>Flavobacteriia</taxon>
        <taxon>Flavobacteriales</taxon>
        <taxon>Flavobacteriaceae</taxon>
        <taxon>Flavobacterium</taxon>
    </lineage>
</organism>
<keyword evidence="3" id="KW-1185">Reference proteome</keyword>
<dbReference type="Proteomes" id="UP000767947">
    <property type="component" value="Unassembled WGS sequence"/>
</dbReference>
<comment type="caution">
    <text evidence="2">The sequence shown here is derived from an EMBL/GenBank/DDBJ whole genome shotgun (WGS) entry which is preliminary data.</text>
</comment>
<name>A0ABX1QXE1_9FLAO</name>
<accession>A0ABX1QXE1</accession>
<feature type="transmembrane region" description="Helical" evidence="1">
    <location>
        <begin position="34"/>
        <end position="53"/>
    </location>
</feature>
<evidence type="ECO:0000313" key="2">
    <source>
        <dbReference type="EMBL" id="NMH26155.1"/>
    </source>
</evidence>
<gene>
    <name evidence="2" type="ORF">G6042_12860</name>
</gene>
<protein>
    <recommendedName>
        <fullName evidence="4">EF-hand domain-containing protein</fullName>
    </recommendedName>
</protein>
<reference evidence="2 3" key="1">
    <citation type="submission" date="2020-02" db="EMBL/GenBank/DDBJ databases">
        <title>Flavobacterium sp. genome.</title>
        <authorList>
            <person name="Jung H.S."/>
            <person name="Baek J.H."/>
            <person name="Jeon C.O."/>
        </authorList>
    </citation>
    <scope>NUCLEOTIDE SEQUENCE [LARGE SCALE GENOMIC DNA]</scope>
    <source>
        <strain evidence="2 3">SE-s27</strain>
    </source>
</reference>
<evidence type="ECO:0008006" key="4">
    <source>
        <dbReference type="Google" id="ProtNLM"/>
    </source>
</evidence>
<keyword evidence="1" id="KW-1133">Transmembrane helix</keyword>
<evidence type="ECO:0000313" key="3">
    <source>
        <dbReference type="Proteomes" id="UP000767947"/>
    </source>
</evidence>